<dbReference type="Proteomes" id="UP000199169">
    <property type="component" value="Unassembled WGS sequence"/>
</dbReference>
<accession>A0A1A8XHM9</accession>
<feature type="domain" description="HTH cro/C1-type" evidence="1">
    <location>
        <begin position="25"/>
        <end position="78"/>
    </location>
</feature>
<dbReference type="InterPro" id="IPR001387">
    <property type="entry name" value="Cro/C1-type_HTH"/>
</dbReference>
<proteinExistence type="predicted"/>
<dbReference type="STRING" id="1860102.ACCAA_1020014"/>
<dbReference type="EMBL" id="FLQX01000005">
    <property type="protein sequence ID" value="SBT03443.1"/>
    <property type="molecule type" value="Genomic_DNA"/>
</dbReference>
<dbReference type="GO" id="GO:0003677">
    <property type="term" value="F:DNA binding"/>
    <property type="evidence" value="ECO:0007669"/>
    <property type="project" value="InterPro"/>
</dbReference>
<dbReference type="InterPro" id="IPR010982">
    <property type="entry name" value="Lambda_DNA-bd_dom_sf"/>
</dbReference>
<dbReference type="AlphaFoldDB" id="A0A1A8XHM9"/>
<protein>
    <submittedName>
        <fullName evidence="2">Transcriptional regulator, XRE family</fullName>
    </submittedName>
</protein>
<dbReference type="Pfam" id="PF13560">
    <property type="entry name" value="HTH_31"/>
    <property type="match status" value="1"/>
</dbReference>
<keyword evidence="3" id="KW-1185">Reference proteome</keyword>
<evidence type="ECO:0000313" key="2">
    <source>
        <dbReference type="EMBL" id="SBT03443.1"/>
    </source>
</evidence>
<dbReference type="PROSITE" id="PS50943">
    <property type="entry name" value="HTH_CROC1"/>
    <property type="match status" value="1"/>
</dbReference>
<evidence type="ECO:0000313" key="3">
    <source>
        <dbReference type="Proteomes" id="UP000199169"/>
    </source>
</evidence>
<reference evidence="2 3" key="1">
    <citation type="submission" date="2016-06" db="EMBL/GenBank/DDBJ databases">
        <authorList>
            <person name="Kjaerup R.B."/>
            <person name="Dalgaard T.S."/>
            <person name="Juul-Madsen H.R."/>
        </authorList>
    </citation>
    <scope>NUCLEOTIDE SEQUENCE [LARGE SCALE GENOMIC DNA]</scope>
    <source>
        <strain evidence="2">3</strain>
    </source>
</reference>
<evidence type="ECO:0000259" key="1">
    <source>
        <dbReference type="PROSITE" id="PS50943"/>
    </source>
</evidence>
<dbReference type="Gene3D" id="1.10.260.40">
    <property type="entry name" value="lambda repressor-like DNA-binding domains"/>
    <property type="match status" value="1"/>
</dbReference>
<dbReference type="SUPFAM" id="SSF47413">
    <property type="entry name" value="lambda repressor-like DNA-binding domains"/>
    <property type="match status" value="1"/>
</dbReference>
<organism evidence="2 3">
    <name type="scientific">Candidatus Accumulibacter aalborgensis</name>
    <dbReference type="NCBI Taxonomy" id="1860102"/>
    <lineage>
        <taxon>Bacteria</taxon>
        <taxon>Pseudomonadati</taxon>
        <taxon>Pseudomonadota</taxon>
        <taxon>Betaproteobacteria</taxon>
        <taxon>Candidatus Accumulibacter</taxon>
    </lineage>
</organism>
<dbReference type="RefSeq" id="WP_186405453.1">
    <property type="nucleotide sequence ID" value="NZ_FLQX01000005.1"/>
</dbReference>
<gene>
    <name evidence="2" type="ORF">ACCAA_1020014</name>
</gene>
<sequence length="114" mass="12495">MSDKTREATLPLPVRRSLRKLGEDLALARRRRRISTASMAERIQISVATLRRLERGDPSVAIGTVAQALLVFNAIDRLAQLLDTVADEVGLQLMDEAVPKRIRNKPLGPASGAL</sequence>
<name>A0A1A8XHM9_9PROT</name>